<dbReference type="Proteomes" id="UP000681720">
    <property type="component" value="Unassembled WGS sequence"/>
</dbReference>
<evidence type="ECO:0000313" key="3">
    <source>
        <dbReference type="EMBL" id="CAF4376543.1"/>
    </source>
</evidence>
<dbReference type="EMBL" id="CAJOBF010019539">
    <property type="protein sequence ID" value="CAF4376543.1"/>
    <property type="molecule type" value="Genomic_DNA"/>
</dbReference>
<accession>A0A820MQX7</accession>
<organism evidence="3 5">
    <name type="scientific">Rotaria magnacalcarata</name>
    <dbReference type="NCBI Taxonomy" id="392030"/>
    <lineage>
        <taxon>Eukaryota</taxon>
        <taxon>Metazoa</taxon>
        <taxon>Spiralia</taxon>
        <taxon>Gnathifera</taxon>
        <taxon>Rotifera</taxon>
        <taxon>Eurotatoria</taxon>
        <taxon>Bdelloidea</taxon>
        <taxon>Philodinida</taxon>
        <taxon>Philodinidae</taxon>
        <taxon>Rotaria</taxon>
    </lineage>
</organism>
<dbReference type="EMBL" id="CAJOBJ010001110">
    <property type="protein sequence ID" value="CAF3861960.1"/>
    <property type="molecule type" value="Genomic_DNA"/>
</dbReference>
<evidence type="ECO:0000313" key="4">
    <source>
        <dbReference type="EMBL" id="CAF5210543.1"/>
    </source>
</evidence>
<dbReference type="AlphaFoldDB" id="A0A820MQX7"/>
<protein>
    <submittedName>
        <fullName evidence="3">Uncharacterized protein</fullName>
    </submittedName>
</protein>
<dbReference type="EMBL" id="CAJOBH010007140">
    <property type="protein sequence ID" value="CAF4075872.1"/>
    <property type="molecule type" value="Genomic_DNA"/>
</dbReference>
<dbReference type="Proteomes" id="UP000676336">
    <property type="component" value="Unassembled WGS sequence"/>
</dbReference>
<reference evidence="3" key="1">
    <citation type="submission" date="2021-02" db="EMBL/GenBank/DDBJ databases">
        <authorList>
            <person name="Nowell W R."/>
        </authorList>
    </citation>
    <scope>NUCLEOTIDE SEQUENCE</scope>
</reference>
<comment type="caution">
    <text evidence="3">The sequence shown here is derived from an EMBL/GenBank/DDBJ whole genome shotgun (WGS) entry which is preliminary data.</text>
</comment>
<gene>
    <name evidence="2" type="ORF">BYL167_LOCUS17790</name>
    <name evidence="1" type="ORF">GIL414_LOCUS4542</name>
    <name evidence="4" type="ORF">SMN809_LOCUS78215</name>
    <name evidence="3" type="ORF">UXM345_LOCUS37223</name>
</gene>
<sequence>GYPNFKYLKSSTFVSWRIERHEANDDNNLAQSLASFYHKVLDDRARAHVNR</sequence>
<proteinExistence type="predicted"/>
<evidence type="ECO:0000313" key="2">
    <source>
        <dbReference type="EMBL" id="CAF4075872.1"/>
    </source>
</evidence>
<dbReference type="Proteomes" id="UP000663842">
    <property type="component" value="Unassembled WGS sequence"/>
</dbReference>
<dbReference type="Proteomes" id="UP000681967">
    <property type="component" value="Unassembled WGS sequence"/>
</dbReference>
<name>A0A820MQX7_9BILA</name>
<evidence type="ECO:0000313" key="1">
    <source>
        <dbReference type="EMBL" id="CAF3861960.1"/>
    </source>
</evidence>
<evidence type="ECO:0000313" key="5">
    <source>
        <dbReference type="Proteomes" id="UP000663842"/>
    </source>
</evidence>
<feature type="non-terminal residue" evidence="3">
    <location>
        <position position="1"/>
    </location>
</feature>
<dbReference type="EMBL" id="CAJOBI010339271">
    <property type="protein sequence ID" value="CAF5210543.1"/>
    <property type="molecule type" value="Genomic_DNA"/>
</dbReference>